<evidence type="ECO:0000256" key="1">
    <source>
        <dbReference type="ARBA" id="ARBA00004123"/>
    </source>
</evidence>
<dbReference type="Gene3D" id="4.10.240.10">
    <property type="entry name" value="Zn(2)-C6 fungal-type DNA-binding domain"/>
    <property type="match status" value="1"/>
</dbReference>
<dbReference type="SUPFAM" id="SSF57701">
    <property type="entry name" value="Zn2/Cys6 DNA-binding domain"/>
    <property type="match status" value="1"/>
</dbReference>
<feature type="region of interest" description="Disordered" evidence="3">
    <location>
        <begin position="64"/>
        <end position="110"/>
    </location>
</feature>
<evidence type="ECO:0000313" key="5">
    <source>
        <dbReference type="EMBL" id="KAK5996227.1"/>
    </source>
</evidence>
<evidence type="ECO:0000256" key="2">
    <source>
        <dbReference type="ARBA" id="ARBA00023242"/>
    </source>
</evidence>
<comment type="subcellular location">
    <subcellularLocation>
        <location evidence="1">Nucleus</location>
    </subcellularLocation>
</comment>
<reference evidence="5 6" key="1">
    <citation type="submission" date="2024-01" db="EMBL/GenBank/DDBJ databases">
        <title>Complete genome of Cladobotryum mycophilum ATHUM6906.</title>
        <authorList>
            <person name="Christinaki A.C."/>
            <person name="Myridakis A.I."/>
            <person name="Kouvelis V.N."/>
        </authorList>
    </citation>
    <scope>NUCLEOTIDE SEQUENCE [LARGE SCALE GENOMIC DNA]</scope>
    <source>
        <strain evidence="5 6">ATHUM6906</strain>
    </source>
</reference>
<sequence length="538" mass="59791">MSPNLPKTAQQSPYCWECIRRNVICDGTLPICNHCRKANMVCPGYSDQKPLVWLPVGRVTRLRKSTTRKSVNPQPLIDSLNASPGPSTLNVSDSDGSSTGSSSDGHHLNDAAYHRPGDVAMLSKVASNHEGINGKKESRITAMRRQQARLHTAESQFVLTLPLEVPSAIEWDVGDLNYVAAYHDAQVMPVILSKRLAPGYTIPITGAFLAHAAPCTRYNLIALTISYRIMTLSKQHRVGIEPTASGPVARLWANFYRTIGLGIRALNEEIRQNGLNKLPNMMTSIAFLLTAEIGISSSPVWRAHATGFCSLIKYSGGILKATENPLTPPFLFQAFLTLMTVLNTTSPRYGHVTDVYDFTTEEIMTVYDSGHCAFFTCPGPLFLQIIRINSLRRQMVADKTALPPSDDAIMDILDDINDFSAAKWIESGRGPDTKDLGTELKRMKRVYQADLFHILDTALKMPVKMDHLFWPFIVAGVAAQTGTVAERFYVEQYLYAIMQDHMVGKPPETALAVLQRFWASDSLSWDDCFDKTYILLIF</sequence>
<evidence type="ECO:0000256" key="3">
    <source>
        <dbReference type="SAM" id="MobiDB-lite"/>
    </source>
</evidence>
<accession>A0ABR0SWE8</accession>
<evidence type="ECO:0000259" key="4">
    <source>
        <dbReference type="Pfam" id="PF00172"/>
    </source>
</evidence>
<organism evidence="5 6">
    <name type="scientific">Cladobotryum mycophilum</name>
    <dbReference type="NCBI Taxonomy" id="491253"/>
    <lineage>
        <taxon>Eukaryota</taxon>
        <taxon>Fungi</taxon>
        <taxon>Dikarya</taxon>
        <taxon>Ascomycota</taxon>
        <taxon>Pezizomycotina</taxon>
        <taxon>Sordariomycetes</taxon>
        <taxon>Hypocreomycetidae</taxon>
        <taxon>Hypocreales</taxon>
        <taxon>Hypocreaceae</taxon>
        <taxon>Cladobotryum</taxon>
    </lineage>
</organism>
<feature type="compositionally biased region" description="Low complexity" evidence="3">
    <location>
        <begin position="92"/>
        <end position="103"/>
    </location>
</feature>
<keyword evidence="2" id="KW-0539">Nucleus</keyword>
<name>A0ABR0SWE8_9HYPO</name>
<dbReference type="Proteomes" id="UP001338125">
    <property type="component" value="Unassembled WGS sequence"/>
</dbReference>
<protein>
    <submittedName>
        <fullName evidence="5">Phomenoic acid biosynthesis cluster-specific transcriptional regulator-like protein</fullName>
    </submittedName>
</protein>
<dbReference type="CDD" id="cd00067">
    <property type="entry name" value="GAL4"/>
    <property type="match status" value="1"/>
</dbReference>
<dbReference type="Pfam" id="PF00172">
    <property type="entry name" value="Zn_clus"/>
    <property type="match status" value="1"/>
</dbReference>
<dbReference type="InterPro" id="IPR021858">
    <property type="entry name" value="Fun_TF"/>
</dbReference>
<dbReference type="InterPro" id="IPR036864">
    <property type="entry name" value="Zn2-C6_fun-type_DNA-bd_sf"/>
</dbReference>
<feature type="domain" description="Zn(2)-C6 fungal-type" evidence="4">
    <location>
        <begin position="15"/>
        <end position="49"/>
    </location>
</feature>
<dbReference type="InterPro" id="IPR001138">
    <property type="entry name" value="Zn2Cys6_DnaBD"/>
</dbReference>
<keyword evidence="6" id="KW-1185">Reference proteome</keyword>
<evidence type="ECO:0000313" key="6">
    <source>
        <dbReference type="Proteomes" id="UP001338125"/>
    </source>
</evidence>
<dbReference type="EMBL" id="JAVFKD010000004">
    <property type="protein sequence ID" value="KAK5996227.1"/>
    <property type="molecule type" value="Genomic_DNA"/>
</dbReference>
<dbReference type="PANTHER" id="PTHR37534">
    <property type="entry name" value="TRANSCRIPTIONAL ACTIVATOR PROTEIN UGA3"/>
    <property type="match status" value="1"/>
</dbReference>
<comment type="caution">
    <text evidence="5">The sequence shown here is derived from an EMBL/GenBank/DDBJ whole genome shotgun (WGS) entry which is preliminary data.</text>
</comment>
<gene>
    <name evidence="5" type="ORF">PT974_04658</name>
</gene>
<dbReference type="PANTHER" id="PTHR37534:SF46">
    <property type="entry name" value="ZN(II)2CYS6 TRANSCRIPTION FACTOR (EUROFUNG)"/>
    <property type="match status" value="1"/>
</dbReference>
<dbReference type="Pfam" id="PF11951">
    <property type="entry name" value="Fungal_trans_2"/>
    <property type="match status" value="1"/>
</dbReference>
<proteinExistence type="predicted"/>
<feature type="compositionally biased region" description="Polar residues" evidence="3">
    <location>
        <begin position="80"/>
        <end position="91"/>
    </location>
</feature>